<dbReference type="PANTHER" id="PTHR24351">
    <property type="entry name" value="RIBOSOMAL PROTEIN S6 KINASE"/>
    <property type="match status" value="1"/>
</dbReference>
<dbReference type="Gene3D" id="1.10.510.10">
    <property type="entry name" value="Transferase(Phosphotransferase) domain 1"/>
    <property type="match status" value="2"/>
</dbReference>
<dbReference type="InterPro" id="IPR011009">
    <property type="entry name" value="Kinase-like_dom_sf"/>
</dbReference>
<dbReference type="GO" id="GO:0004674">
    <property type="term" value="F:protein serine/threonine kinase activity"/>
    <property type="evidence" value="ECO:0007669"/>
    <property type="project" value="UniProtKB-KW"/>
</dbReference>
<dbReference type="SMART" id="SM00220">
    <property type="entry name" value="S_TKc"/>
    <property type="match status" value="1"/>
</dbReference>
<dbReference type="GO" id="GO:0005524">
    <property type="term" value="F:ATP binding"/>
    <property type="evidence" value="ECO:0007669"/>
    <property type="project" value="UniProtKB-KW"/>
</dbReference>
<feature type="non-terminal residue" evidence="8">
    <location>
        <position position="269"/>
    </location>
</feature>
<keyword evidence="2" id="KW-0808">Transferase</keyword>
<evidence type="ECO:0000256" key="1">
    <source>
        <dbReference type="ARBA" id="ARBA00022527"/>
    </source>
</evidence>
<evidence type="ECO:0000259" key="6">
    <source>
        <dbReference type="PROSITE" id="PS50011"/>
    </source>
</evidence>
<keyword evidence="4" id="KW-0418">Kinase</keyword>
<name>A0AAJ7SI38_9ACAR</name>
<evidence type="ECO:0000256" key="3">
    <source>
        <dbReference type="ARBA" id="ARBA00022741"/>
    </source>
</evidence>
<dbReference type="RefSeq" id="XP_028969059.1">
    <property type="nucleotide sequence ID" value="XM_029113226.1"/>
</dbReference>
<dbReference type="AlphaFoldDB" id="A0AAJ7SI38"/>
<evidence type="ECO:0000256" key="2">
    <source>
        <dbReference type="ARBA" id="ARBA00022679"/>
    </source>
</evidence>
<keyword evidence="1" id="KW-0723">Serine/threonine-protein kinase</keyword>
<evidence type="ECO:0000256" key="4">
    <source>
        <dbReference type="ARBA" id="ARBA00022777"/>
    </source>
</evidence>
<keyword evidence="3" id="KW-0547">Nucleotide-binding</keyword>
<keyword evidence="7" id="KW-1185">Reference proteome</keyword>
<gene>
    <name evidence="8" type="primary">LOC100906725</name>
</gene>
<evidence type="ECO:0000313" key="8">
    <source>
        <dbReference type="RefSeq" id="XP_028969059.1"/>
    </source>
</evidence>
<sequence length="269" mass="30759">MVIFTRAGRAKVIEDHKKALESAEAVFSDRYAKNECGKKDLAKFVIQNAVESGGFGVVFKAEMDGELYAIKRQRKEGNHTLFIREKKILYALSKSIFIVELFWTWKTRDYCYLIMDYAPYGDLYRIERIPHTEERVKLLLCQVVMGLQFIHASNVIFRDLKPANILVYERVYAKKPYTCAVDWWAFGITMFELMTAKGVSPFHPVGTSLDDVAKFTAENEPEGLDRFSDAAKDLLTKLLNKDPAQRLGSGLGGCDVIKKHEWFSGIDFD</sequence>
<dbReference type="Proteomes" id="UP000694867">
    <property type="component" value="Unplaced"/>
</dbReference>
<dbReference type="InterPro" id="IPR000719">
    <property type="entry name" value="Prot_kinase_dom"/>
</dbReference>
<evidence type="ECO:0000313" key="7">
    <source>
        <dbReference type="Proteomes" id="UP000694867"/>
    </source>
</evidence>
<organism evidence="7 8">
    <name type="scientific">Galendromus occidentalis</name>
    <name type="common">western predatory mite</name>
    <dbReference type="NCBI Taxonomy" id="34638"/>
    <lineage>
        <taxon>Eukaryota</taxon>
        <taxon>Metazoa</taxon>
        <taxon>Ecdysozoa</taxon>
        <taxon>Arthropoda</taxon>
        <taxon>Chelicerata</taxon>
        <taxon>Arachnida</taxon>
        <taxon>Acari</taxon>
        <taxon>Parasitiformes</taxon>
        <taxon>Mesostigmata</taxon>
        <taxon>Gamasina</taxon>
        <taxon>Phytoseioidea</taxon>
        <taxon>Phytoseiidae</taxon>
        <taxon>Typhlodrominae</taxon>
        <taxon>Galendromus</taxon>
    </lineage>
</organism>
<proteinExistence type="predicted"/>
<reference evidence="8" key="1">
    <citation type="submission" date="2025-08" db="UniProtKB">
        <authorList>
            <consortium name="RefSeq"/>
        </authorList>
    </citation>
    <scope>IDENTIFICATION</scope>
</reference>
<dbReference type="KEGG" id="goe:100906725"/>
<feature type="domain" description="Protein kinase" evidence="6">
    <location>
        <begin position="44"/>
        <end position="263"/>
    </location>
</feature>
<dbReference type="GeneID" id="100906725"/>
<protein>
    <submittedName>
        <fullName evidence="8">cAMP-dependent protein kinase type 1-like</fullName>
    </submittedName>
</protein>
<evidence type="ECO:0000256" key="5">
    <source>
        <dbReference type="ARBA" id="ARBA00022840"/>
    </source>
</evidence>
<dbReference type="Pfam" id="PF00069">
    <property type="entry name" value="Pkinase"/>
    <property type="match status" value="2"/>
</dbReference>
<keyword evidence="5" id="KW-0067">ATP-binding</keyword>
<accession>A0AAJ7SI38</accession>
<dbReference type="PROSITE" id="PS50011">
    <property type="entry name" value="PROTEIN_KINASE_DOM"/>
    <property type="match status" value="1"/>
</dbReference>
<dbReference type="SUPFAM" id="SSF56112">
    <property type="entry name" value="Protein kinase-like (PK-like)"/>
    <property type="match status" value="1"/>
</dbReference>